<keyword evidence="3" id="KW-0560">Oxidoreductase</keyword>
<dbReference type="Gene3D" id="3.40.50.720">
    <property type="entry name" value="NAD(P)-binding Rossmann-like Domain"/>
    <property type="match status" value="1"/>
</dbReference>
<evidence type="ECO:0000256" key="2">
    <source>
        <dbReference type="ARBA" id="ARBA00022857"/>
    </source>
</evidence>
<comment type="similarity">
    <text evidence="1">Belongs to the short-chain dehydrogenases/reductases (SDR) family.</text>
</comment>
<dbReference type="InterPro" id="IPR036291">
    <property type="entry name" value="NAD(P)-bd_dom_sf"/>
</dbReference>
<evidence type="ECO:0000256" key="1">
    <source>
        <dbReference type="ARBA" id="ARBA00006484"/>
    </source>
</evidence>
<dbReference type="PANTHER" id="PTHR43963">
    <property type="entry name" value="CARBONYL REDUCTASE 1-RELATED"/>
    <property type="match status" value="1"/>
</dbReference>
<sequence length="288" mass="31561">MSSTTATRVILVTGSNRGIGYGIVARLAREFLPTAGKEERLKIYVGSRDQQKGEDAIKSLQSELGKTLQANNTSLQTCQLDMSDVESRKNAIAYIVERDGGLHTVIQNAGVALDGFDAEVVRKTFETNFHNVVAFNNELLPILQENARIVILASMAGSLQGYSDEIIRRFRAASTTKEVETLADEYYKAVQKGDYKDKGWKGAAYGCSKACIIAYTRAFSNELRKSDDARLRSITINSCCPGYVNTGMTKGKGVLTLDQGAATPVMLALQDLNGRSGGYFKDEKEQNW</sequence>
<evidence type="ECO:0000256" key="3">
    <source>
        <dbReference type="ARBA" id="ARBA00023002"/>
    </source>
</evidence>
<dbReference type="RefSeq" id="XP_025358897.1">
    <property type="nucleotide sequence ID" value="XM_025502125.1"/>
</dbReference>
<dbReference type="EMBL" id="KZ819602">
    <property type="protein sequence ID" value="PWN38595.1"/>
    <property type="molecule type" value="Genomic_DNA"/>
</dbReference>
<dbReference type="GO" id="GO:0016491">
    <property type="term" value="F:oxidoreductase activity"/>
    <property type="evidence" value="ECO:0007669"/>
    <property type="project" value="UniProtKB-KW"/>
</dbReference>
<dbReference type="PANTHER" id="PTHR43963:SF6">
    <property type="entry name" value="CHAIN DEHYDROGENASE FAMILY PROTEIN, PUTATIVE (AFU_ORTHOLOGUE AFUA_3G15350)-RELATED"/>
    <property type="match status" value="1"/>
</dbReference>
<gene>
    <name evidence="4" type="ORF">FA14DRAFT_28202</name>
</gene>
<protein>
    <submittedName>
        <fullName evidence="4">Carbonyl reductase</fullName>
    </submittedName>
</protein>
<dbReference type="OrthoDB" id="1933717at2759"/>
<dbReference type="Pfam" id="PF00106">
    <property type="entry name" value="adh_short"/>
    <property type="match status" value="2"/>
</dbReference>
<dbReference type="PRINTS" id="PR00081">
    <property type="entry name" value="GDHRDH"/>
</dbReference>
<evidence type="ECO:0000313" key="5">
    <source>
        <dbReference type="Proteomes" id="UP000245771"/>
    </source>
</evidence>
<dbReference type="SUPFAM" id="SSF51735">
    <property type="entry name" value="NAD(P)-binding Rossmann-fold domains"/>
    <property type="match status" value="1"/>
</dbReference>
<dbReference type="AlphaFoldDB" id="A0A316VSV5"/>
<proteinExistence type="inferred from homology"/>
<dbReference type="InterPro" id="IPR002347">
    <property type="entry name" value="SDR_fam"/>
</dbReference>
<dbReference type="GeneID" id="37023906"/>
<organism evidence="4 5">
    <name type="scientific">Meira miltonrushii</name>
    <dbReference type="NCBI Taxonomy" id="1280837"/>
    <lineage>
        <taxon>Eukaryota</taxon>
        <taxon>Fungi</taxon>
        <taxon>Dikarya</taxon>
        <taxon>Basidiomycota</taxon>
        <taxon>Ustilaginomycotina</taxon>
        <taxon>Exobasidiomycetes</taxon>
        <taxon>Exobasidiales</taxon>
        <taxon>Brachybasidiaceae</taxon>
        <taxon>Meira</taxon>
    </lineage>
</organism>
<evidence type="ECO:0000313" key="4">
    <source>
        <dbReference type="EMBL" id="PWN38595.1"/>
    </source>
</evidence>
<name>A0A316VSV5_9BASI</name>
<accession>A0A316VSV5</accession>
<reference evidence="4 5" key="1">
    <citation type="journal article" date="2018" name="Mol. Biol. Evol.">
        <title>Broad Genomic Sampling Reveals a Smut Pathogenic Ancestry of the Fungal Clade Ustilaginomycotina.</title>
        <authorList>
            <person name="Kijpornyongpan T."/>
            <person name="Mondo S.J."/>
            <person name="Barry K."/>
            <person name="Sandor L."/>
            <person name="Lee J."/>
            <person name="Lipzen A."/>
            <person name="Pangilinan J."/>
            <person name="LaButti K."/>
            <person name="Hainaut M."/>
            <person name="Henrissat B."/>
            <person name="Grigoriev I.V."/>
            <person name="Spatafora J.W."/>
            <person name="Aime M.C."/>
        </authorList>
    </citation>
    <scope>NUCLEOTIDE SEQUENCE [LARGE SCALE GENOMIC DNA]</scope>
    <source>
        <strain evidence="4 5">MCA 3882</strain>
    </source>
</reference>
<dbReference type="InParanoid" id="A0A316VSV5"/>
<keyword evidence="2" id="KW-0521">NADP</keyword>
<keyword evidence="5" id="KW-1185">Reference proteome</keyword>
<dbReference type="Proteomes" id="UP000245771">
    <property type="component" value="Unassembled WGS sequence"/>
</dbReference>
<dbReference type="STRING" id="1280837.A0A316VSV5"/>